<dbReference type="PATRIC" id="fig|129140.3.peg.5638"/>
<dbReference type="PRINTS" id="PR00034">
    <property type="entry name" value="HTHCRP"/>
</dbReference>
<dbReference type="Gene3D" id="1.10.10.10">
    <property type="entry name" value="Winged helix-like DNA-binding domain superfamily/Winged helix DNA-binding domain"/>
    <property type="match status" value="1"/>
</dbReference>
<dbReference type="PANTHER" id="PTHR24567:SF75">
    <property type="entry name" value="FUMARATE AND NITRATE REDUCTION REGULATORY PROTEIN"/>
    <property type="match status" value="1"/>
</dbReference>
<dbReference type="InterPro" id="IPR014710">
    <property type="entry name" value="RmlC-like_jellyroll"/>
</dbReference>
<accession>A0A0Q0CXH3</accession>
<keyword evidence="2" id="KW-0238">DNA-binding</keyword>
<dbReference type="SMART" id="SM00100">
    <property type="entry name" value="cNMP"/>
    <property type="match status" value="1"/>
</dbReference>
<dbReference type="EMBL" id="LJRM01000016">
    <property type="protein sequence ID" value="KPY89911.1"/>
    <property type="molecule type" value="Genomic_DNA"/>
</dbReference>
<keyword evidence="3" id="KW-0804">Transcription</keyword>
<dbReference type="PROSITE" id="PS51063">
    <property type="entry name" value="HTH_CRP_2"/>
    <property type="match status" value="1"/>
</dbReference>
<dbReference type="InterPro" id="IPR050397">
    <property type="entry name" value="Env_Response_Regulators"/>
</dbReference>
<keyword evidence="1" id="KW-0805">Transcription regulation</keyword>
<dbReference type="Gene3D" id="2.60.120.10">
    <property type="entry name" value="Jelly Rolls"/>
    <property type="match status" value="1"/>
</dbReference>
<dbReference type="InterPro" id="IPR036388">
    <property type="entry name" value="WH-like_DNA-bd_sf"/>
</dbReference>
<dbReference type="SUPFAM" id="SSF46785">
    <property type="entry name" value="Winged helix' DNA-binding domain"/>
    <property type="match status" value="1"/>
</dbReference>
<evidence type="ECO:0000313" key="6">
    <source>
        <dbReference type="EMBL" id="KPY89911.1"/>
    </source>
</evidence>
<dbReference type="CDD" id="cd00038">
    <property type="entry name" value="CAP_ED"/>
    <property type="match status" value="1"/>
</dbReference>
<dbReference type="AlphaFoldDB" id="A0A0Q0CXH3"/>
<dbReference type="InterPro" id="IPR036390">
    <property type="entry name" value="WH_DNA-bd_sf"/>
</dbReference>
<evidence type="ECO:0000313" key="7">
    <source>
        <dbReference type="Proteomes" id="UP000050474"/>
    </source>
</evidence>
<protein>
    <submittedName>
        <fullName evidence="6">Transcriptional regulator, Crp/Fnr family protein</fullName>
    </submittedName>
</protein>
<dbReference type="STRING" id="129140.ALO44_100431"/>
<evidence type="ECO:0000256" key="1">
    <source>
        <dbReference type="ARBA" id="ARBA00023015"/>
    </source>
</evidence>
<evidence type="ECO:0000259" key="5">
    <source>
        <dbReference type="PROSITE" id="PS51063"/>
    </source>
</evidence>
<evidence type="ECO:0000256" key="4">
    <source>
        <dbReference type="SAM" id="MobiDB-lite"/>
    </source>
</evidence>
<name>A0A0Q0CXH3_9PSED</name>
<dbReference type="GO" id="GO:0003677">
    <property type="term" value="F:DNA binding"/>
    <property type="evidence" value="ECO:0007669"/>
    <property type="project" value="UniProtKB-KW"/>
</dbReference>
<feature type="domain" description="HTH crp-type" evidence="5">
    <location>
        <begin position="254"/>
        <end position="327"/>
    </location>
</feature>
<organism evidence="6 7">
    <name type="scientific">Pseudomonas syringae pv. tagetis</name>
    <dbReference type="NCBI Taxonomy" id="129140"/>
    <lineage>
        <taxon>Bacteria</taxon>
        <taxon>Pseudomonadati</taxon>
        <taxon>Pseudomonadota</taxon>
        <taxon>Gammaproteobacteria</taxon>
        <taxon>Pseudomonadales</taxon>
        <taxon>Pseudomonadaceae</taxon>
        <taxon>Pseudomonas</taxon>
    </lineage>
</organism>
<dbReference type="InterPro" id="IPR012318">
    <property type="entry name" value="HTH_CRP"/>
</dbReference>
<dbReference type="GO" id="GO:0005829">
    <property type="term" value="C:cytosol"/>
    <property type="evidence" value="ECO:0007669"/>
    <property type="project" value="TreeGrafter"/>
</dbReference>
<dbReference type="SMART" id="SM00419">
    <property type="entry name" value="HTH_CRP"/>
    <property type="match status" value="1"/>
</dbReference>
<dbReference type="Proteomes" id="UP000050474">
    <property type="component" value="Unassembled WGS sequence"/>
</dbReference>
<comment type="caution">
    <text evidence="6">The sequence shown here is derived from an EMBL/GenBank/DDBJ whole genome shotgun (WGS) entry which is preliminary data.</text>
</comment>
<sequence length="343" mass="38369">MEHQQQGLRSIRHGALRQWLGVRTSETLLNANNRGQSDRRNHGGIDLDQKATTDPTMRQTLPKIAHCPVHPHLKCLLSLHSRRAYAGLNREHAMTAHLAAINGSYLTAECSSCNVRELCLSVGMSHTDTDRLSAIIPQPFKVKKGAALYRAGDPLRSLYAVRFGFFKTTISSQDGRDQLTGFQMSGELLGCDAISDNRHVCDAIALEDSEVCPIRFTHLERLSREMPSLQHNLNRALSKEIVRDHEMLLLLGNLNAEERMAAFLLNLSGRMTSRGYSATAFVLRMTREDIGSYLGLRLETICRAIANLRNLHIVSISGREVEILDLHRLQALIHGCSYRAKSL</sequence>
<evidence type="ECO:0000256" key="2">
    <source>
        <dbReference type="ARBA" id="ARBA00023125"/>
    </source>
</evidence>
<dbReference type="Pfam" id="PF00027">
    <property type="entry name" value="cNMP_binding"/>
    <property type="match status" value="1"/>
</dbReference>
<evidence type="ECO:0000256" key="3">
    <source>
        <dbReference type="ARBA" id="ARBA00023163"/>
    </source>
</evidence>
<dbReference type="FunFam" id="1.10.10.10:FF:000028">
    <property type="entry name" value="Fumarate/nitrate reduction transcriptional regulator Fnr"/>
    <property type="match status" value="1"/>
</dbReference>
<gene>
    <name evidence="6" type="ORF">ALO44_100431</name>
</gene>
<dbReference type="SUPFAM" id="SSF51206">
    <property type="entry name" value="cAMP-binding domain-like"/>
    <property type="match status" value="1"/>
</dbReference>
<dbReference type="GO" id="GO:0003700">
    <property type="term" value="F:DNA-binding transcription factor activity"/>
    <property type="evidence" value="ECO:0007669"/>
    <property type="project" value="TreeGrafter"/>
</dbReference>
<proteinExistence type="predicted"/>
<dbReference type="InterPro" id="IPR018490">
    <property type="entry name" value="cNMP-bd_dom_sf"/>
</dbReference>
<dbReference type="InterPro" id="IPR000595">
    <property type="entry name" value="cNMP-bd_dom"/>
</dbReference>
<feature type="region of interest" description="Disordered" evidence="4">
    <location>
        <begin position="30"/>
        <end position="50"/>
    </location>
</feature>
<dbReference type="Pfam" id="PF13545">
    <property type="entry name" value="HTH_Crp_2"/>
    <property type="match status" value="1"/>
</dbReference>
<reference evidence="6 7" key="1">
    <citation type="submission" date="2015-09" db="EMBL/GenBank/DDBJ databases">
        <title>Genome announcement of multiple Pseudomonas syringae strains.</title>
        <authorList>
            <person name="Thakur S."/>
            <person name="Wang P.W."/>
            <person name="Gong Y."/>
            <person name="Weir B.S."/>
            <person name="Guttman D.S."/>
        </authorList>
    </citation>
    <scope>NUCLEOTIDE SEQUENCE [LARGE SCALE GENOMIC DNA]</scope>
    <source>
        <strain evidence="6 7">ICMP4091</strain>
    </source>
</reference>
<dbReference type="PANTHER" id="PTHR24567">
    <property type="entry name" value="CRP FAMILY TRANSCRIPTIONAL REGULATORY PROTEIN"/>
    <property type="match status" value="1"/>
</dbReference>
<feature type="compositionally biased region" description="Basic and acidic residues" evidence="4">
    <location>
        <begin position="36"/>
        <end position="50"/>
    </location>
</feature>